<name>A0A098C278_9BACT</name>
<dbReference type="EMBL" id="LN515532">
    <property type="protein sequence ID" value="CEA16526.1"/>
    <property type="molecule type" value="Genomic_DNA"/>
</dbReference>
<dbReference type="STRING" id="1562970.ING2E5B_1782"/>
<accession>A0A098C278</accession>
<dbReference type="AlphaFoldDB" id="A0A098C278"/>
<organism evidence="1 2">
    <name type="scientific">Fermentimonas caenicola</name>
    <dbReference type="NCBI Taxonomy" id="1562970"/>
    <lineage>
        <taxon>Bacteria</taxon>
        <taxon>Pseudomonadati</taxon>
        <taxon>Bacteroidota</taxon>
        <taxon>Bacteroidia</taxon>
        <taxon>Bacteroidales</taxon>
        <taxon>Dysgonomonadaceae</taxon>
        <taxon>Fermentimonas</taxon>
    </lineage>
</organism>
<evidence type="ECO:0000313" key="2">
    <source>
        <dbReference type="Proteomes" id="UP000032417"/>
    </source>
</evidence>
<dbReference type="KEGG" id="pbt:ING2E5B_1782"/>
<keyword evidence="2" id="KW-1185">Reference proteome</keyword>
<protein>
    <submittedName>
        <fullName evidence="1">Uncharacterized protein</fullName>
    </submittedName>
</protein>
<dbReference type="Proteomes" id="UP000032417">
    <property type="component" value="Chromosome 1"/>
</dbReference>
<dbReference type="HOGENOM" id="CLU_3375197_0_0_10"/>
<evidence type="ECO:0000313" key="1">
    <source>
        <dbReference type="EMBL" id="CEA16526.1"/>
    </source>
</evidence>
<reference evidence="1 2" key="1">
    <citation type="submission" date="2014-08" db="EMBL/GenBank/DDBJ databases">
        <authorList>
            <person name="Wibberg D."/>
        </authorList>
    </citation>
    <scope>NUCLEOTIDE SEQUENCE [LARGE SCALE GENOMIC DNA]</scope>
    <source>
        <strain evidence="2">ING2-E5B</strain>
    </source>
</reference>
<proteinExistence type="predicted"/>
<gene>
    <name evidence="1" type="ORF">ING2E5B_1782</name>
</gene>
<sequence length="34" mass="4130">MLKRMKTAKKLKKGDSYISHYGRFAFPSKFWHKI</sequence>